<evidence type="ECO:0000256" key="7">
    <source>
        <dbReference type="ARBA" id="ARBA00023136"/>
    </source>
</evidence>
<feature type="transmembrane region" description="Helical" evidence="8">
    <location>
        <begin position="255"/>
        <end position="276"/>
    </location>
</feature>
<reference evidence="10" key="1">
    <citation type="journal article" date="2020" name="mSystems">
        <title>Genome- and Community-Level Interaction Insights into Carbon Utilization and Element Cycling Functions of Hydrothermarchaeota in Hydrothermal Sediment.</title>
        <authorList>
            <person name="Zhou Z."/>
            <person name="Liu Y."/>
            <person name="Xu W."/>
            <person name="Pan J."/>
            <person name="Luo Z.H."/>
            <person name="Li M."/>
        </authorList>
    </citation>
    <scope>NUCLEOTIDE SEQUENCE</scope>
    <source>
        <strain evidence="10">HyVt-388</strain>
    </source>
</reference>
<feature type="transmembrane region" description="Helical" evidence="8">
    <location>
        <begin position="21"/>
        <end position="39"/>
    </location>
</feature>
<dbReference type="PROSITE" id="PS51012">
    <property type="entry name" value="ABC_TM2"/>
    <property type="match status" value="1"/>
</dbReference>
<dbReference type="Proteomes" id="UP000885826">
    <property type="component" value="Unassembled WGS sequence"/>
</dbReference>
<comment type="similarity">
    <text evidence="2">Belongs to the ABC-2 integral membrane protein family.</text>
</comment>
<gene>
    <name evidence="10" type="ORF">ENI34_02485</name>
</gene>
<dbReference type="InterPro" id="IPR047817">
    <property type="entry name" value="ABC2_TM_bact-type"/>
</dbReference>
<evidence type="ECO:0000259" key="9">
    <source>
        <dbReference type="PROSITE" id="PS51012"/>
    </source>
</evidence>
<evidence type="ECO:0000256" key="3">
    <source>
        <dbReference type="ARBA" id="ARBA00022448"/>
    </source>
</evidence>
<proteinExistence type="inferred from homology"/>
<evidence type="ECO:0000256" key="1">
    <source>
        <dbReference type="ARBA" id="ARBA00004651"/>
    </source>
</evidence>
<keyword evidence="5 8" id="KW-0812">Transmembrane</keyword>
<evidence type="ECO:0000313" key="10">
    <source>
        <dbReference type="EMBL" id="HEC77994.1"/>
    </source>
</evidence>
<comment type="subcellular location">
    <subcellularLocation>
        <location evidence="1">Cell membrane</location>
        <topology evidence="1">Multi-pass membrane protein</topology>
    </subcellularLocation>
</comment>
<keyword evidence="6 8" id="KW-1133">Transmembrane helix</keyword>
<dbReference type="InterPro" id="IPR051449">
    <property type="entry name" value="ABC-2_transporter_component"/>
</dbReference>
<sequence>MRITAIITKEIIHILRDARMLYFAIIWPVLLLLLFGYTVSFNVKNIRLLFVDFDRSRESREFLHTLEASGSFEIDYTTNSSRTTCSNLLKQGVVKAVIIIPKGFSKKISRGEEAEFQLIIDGGDSNTARVFLGYILGASQYYRQKIITERYSFNAGMPIDCRIKFLYNPSLRSQNFVVPGLIAVILMIIGTLITSSTIAREWDRRTMEQLFYTPIKAHELIFGKLFPYLVIGLLQTTLVLLTGIMVFNVPFKGSIILYYTASILFLLGALGLGLFLSLIAKSQQIATMLAFLTSVLPAFLLSGFIFPISSMPFILRGLSYLVPAKYFLNVIRGVFLKDSGITTLWSDFLAMFLFASFFLGISIIRFKKRIS</sequence>
<dbReference type="GO" id="GO:0005886">
    <property type="term" value="C:plasma membrane"/>
    <property type="evidence" value="ECO:0007669"/>
    <property type="project" value="UniProtKB-SubCell"/>
</dbReference>
<dbReference type="InterPro" id="IPR013525">
    <property type="entry name" value="ABC2_TM"/>
</dbReference>
<evidence type="ECO:0000256" key="6">
    <source>
        <dbReference type="ARBA" id="ARBA00022989"/>
    </source>
</evidence>
<accession>A0A9C9JZR1</accession>
<dbReference type="EMBL" id="DRIG01000029">
    <property type="protein sequence ID" value="HEC77994.1"/>
    <property type="molecule type" value="Genomic_DNA"/>
</dbReference>
<organism evidence="10 11">
    <name type="scientific">candidate division WOR-3 bacterium</name>
    <dbReference type="NCBI Taxonomy" id="2052148"/>
    <lineage>
        <taxon>Bacteria</taxon>
        <taxon>Bacteria division WOR-3</taxon>
    </lineage>
</organism>
<dbReference type="AlphaFoldDB" id="A0A9C9JZR1"/>
<evidence type="ECO:0000256" key="2">
    <source>
        <dbReference type="ARBA" id="ARBA00007783"/>
    </source>
</evidence>
<feature type="transmembrane region" description="Helical" evidence="8">
    <location>
        <begin position="176"/>
        <end position="199"/>
    </location>
</feature>
<evidence type="ECO:0000313" key="11">
    <source>
        <dbReference type="Proteomes" id="UP000885826"/>
    </source>
</evidence>
<dbReference type="Gene3D" id="3.40.1710.10">
    <property type="entry name" value="abc type-2 transporter like domain"/>
    <property type="match status" value="1"/>
</dbReference>
<evidence type="ECO:0000256" key="5">
    <source>
        <dbReference type="ARBA" id="ARBA00022692"/>
    </source>
</evidence>
<keyword evidence="7 8" id="KW-0472">Membrane</keyword>
<comment type="caution">
    <text evidence="10">The sequence shown here is derived from an EMBL/GenBank/DDBJ whole genome shotgun (WGS) entry which is preliminary data.</text>
</comment>
<dbReference type="GO" id="GO:0140359">
    <property type="term" value="F:ABC-type transporter activity"/>
    <property type="evidence" value="ECO:0007669"/>
    <property type="project" value="InterPro"/>
</dbReference>
<protein>
    <submittedName>
        <fullName evidence="10">ABC transporter permease</fullName>
    </submittedName>
</protein>
<dbReference type="PANTHER" id="PTHR30294">
    <property type="entry name" value="MEMBRANE COMPONENT OF ABC TRANSPORTER YHHJ-RELATED"/>
    <property type="match status" value="1"/>
</dbReference>
<feature type="transmembrane region" description="Helical" evidence="8">
    <location>
        <begin position="288"/>
        <end position="308"/>
    </location>
</feature>
<name>A0A9C9JZR1_UNCW3</name>
<keyword evidence="4" id="KW-1003">Cell membrane</keyword>
<dbReference type="PANTHER" id="PTHR30294:SF29">
    <property type="entry name" value="MULTIDRUG ABC TRANSPORTER PERMEASE YBHS-RELATED"/>
    <property type="match status" value="1"/>
</dbReference>
<feature type="transmembrane region" description="Helical" evidence="8">
    <location>
        <begin position="225"/>
        <end position="249"/>
    </location>
</feature>
<feature type="transmembrane region" description="Helical" evidence="8">
    <location>
        <begin position="348"/>
        <end position="366"/>
    </location>
</feature>
<feature type="domain" description="ABC transmembrane type-2" evidence="9">
    <location>
        <begin position="135"/>
        <end position="369"/>
    </location>
</feature>
<dbReference type="Pfam" id="PF12698">
    <property type="entry name" value="ABC2_membrane_3"/>
    <property type="match status" value="1"/>
</dbReference>
<evidence type="ECO:0000256" key="4">
    <source>
        <dbReference type="ARBA" id="ARBA00022475"/>
    </source>
</evidence>
<evidence type="ECO:0000256" key="8">
    <source>
        <dbReference type="SAM" id="Phobius"/>
    </source>
</evidence>
<keyword evidence="3" id="KW-0813">Transport</keyword>